<evidence type="ECO:0000313" key="3">
    <source>
        <dbReference type="EMBL" id="VAW90921.1"/>
    </source>
</evidence>
<organism evidence="3">
    <name type="scientific">hydrothermal vent metagenome</name>
    <dbReference type="NCBI Taxonomy" id="652676"/>
    <lineage>
        <taxon>unclassified sequences</taxon>
        <taxon>metagenomes</taxon>
        <taxon>ecological metagenomes</taxon>
    </lineage>
</organism>
<name>A0A3B0ZH03_9ZZZZ</name>
<dbReference type="EMBL" id="UOFT01000001">
    <property type="protein sequence ID" value="VAW90921.1"/>
    <property type="molecule type" value="Genomic_DNA"/>
</dbReference>
<feature type="transmembrane region" description="Helical" evidence="2">
    <location>
        <begin position="6"/>
        <end position="24"/>
    </location>
</feature>
<feature type="transmembrane region" description="Helical" evidence="2">
    <location>
        <begin position="83"/>
        <end position="105"/>
    </location>
</feature>
<keyword evidence="2" id="KW-0472">Membrane</keyword>
<evidence type="ECO:0000256" key="1">
    <source>
        <dbReference type="SAM" id="Coils"/>
    </source>
</evidence>
<keyword evidence="2" id="KW-1133">Transmembrane helix</keyword>
<keyword evidence="2" id="KW-0812">Transmembrane</keyword>
<dbReference type="AlphaFoldDB" id="A0A3B0ZH03"/>
<protein>
    <submittedName>
        <fullName evidence="3">Uncharacterized protein</fullName>
    </submittedName>
</protein>
<evidence type="ECO:0000256" key="2">
    <source>
        <dbReference type="SAM" id="Phobius"/>
    </source>
</evidence>
<sequence length="291" mass="33232">MEIIGLLLAPVVLISFIWLLVRAFKKSAAWGLWVLLGPLLIVVLASLLIQLDSIISILLISLVAFIPPISFAYKCWEEAQKPFLTYIISSVLSLLLSVSTLASLGNDTLTSLISQAQQGIINEQDAAQRMRRLIQQMENTASLTAQEKLTMRTAQNIIKQVEMNLSRDPEYYSRESVEEYEQDIAAREAQRKKEEAQKKLQEKLNQRTIKEKIPAPKKPRTFPEIKKSEIRKYIGSTIIIMTTQGLKHQGKLTGFDEDGYNIIFEKERKTGKLQFKMHMSAIKKVYLYIDE</sequence>
<feature type="coiled-coil region" evidence="1">
    <location>
        <begin position="177"/>
        <end position="206"/>
    </location>
</feature>
<feature type="transmembrane region" description="Helical" evidence="2">
    <location>
        <begin position="55"/>
        <end position="76"/>
    </location>
</feature>
<accession>A0A3B0ZH03</accession>
<gene>
    <name evidence="3" type="ORF">MNBD_GAMMA23-1547</name>
</gene>
<feature type="transmembrane region" description="Helical" evidence="2">
    <location>
        <begin position="31"/>
        <end position="49"/>
    </location>
</feature>
<proteinExistence type="predicted"/>
<keyword evidence="1" id="KW-0175">Coiled coil</keyword>
<reference evidence="3" key="1">
    <citation type="submission" date="2018-06" db="EMBL/GenBank/DDBJ databases">
        <authorList>
            <person name="Zhirakovskaya E."/>
        </authorList>
    </citation>
    <scope>NUCLEOTIDE SEQUENCE</scope>
</reference>